<feature type="region of interest" description="Disordered" evidence="1">
    <location>
        <begin position="64"/>
        <end position="101"/>
    </location>
</feature>
<accession>A0A6H1ZKT4</accession>
<proteinExistence type="predicted"/>
<protein>
    <submittedName>
        <fullName evidence="2">Uncharacterized protein</fullName>
    </submittedName>
</protein>
<dbReference type="EMBL" id="MT144089">
    <property type="protein sequence ID" value="QJA48536.1"/>
    <property type="molecule type" value="Genomic_DNA"/>
</dbReference>
<dbReference type="EMBL" id="MT144767">
    <property type="protein sequence ID" value="QJH99073.1"/>
    <property type="molecule type" value="Genomic_DNA"/>
</dbReference>
<reference evidence="2" key="1">
    <citation type="submission" date="2020-03" db="EMBL/GenBank/DDBJ databases">
        <title>The deep terrestrial virosphere.</title>
        <authorList>
            <person name="Holmfeldt K."/>
            <person name="Nilsson E."/>
            <person name="Simone D."/>
            <person name="Lopez-Fernandez M."/>
            <person name="Wu X."/>
            <person name="de Brujin I."/>
            <person name="Lundin D."/>
            <person name="Andersson A."/>
            <person name="Bertilsson S."/>
            <person name="Dopson M."/>
        </authorList>
    </citation>
    <scope>NUCLEOTIDE SEQUENCE</scope>
    <source>
        <strain evidence="5">MM415A00131</strain>
        <strain evidence="3">MM415B00138</strain>
        <strain evidence="2">TM448A01005</strain>
        <strain evidence="4">TM448B01482</strain>
    </source>
</reference>
<sequence>MTPSQERKVLNDIKELLDANAEMDARQSERLDVIEAVLAPQIKRYYADIEAEKVKKAEAEAKAAAKAKADAEAAKKAKADEEAKAKADAKKAEGYKPKSKE</sequence>
<gene>
    <name evidence="5" type="ORF">MM415A00131_0005</name>
    <name evidence="3" type="ORF">MM415B00138_0052</name>
    <name evidence="2" type="ORF">TM448A01005_0008</name>
    <name evidence="4" type="ORF">TM448B01482_0002</name>
</gene>
<dbReference type="EMBL" id="MT141578">
    <property type="protein sequence ID" value="QJA68002.1"/>
    <property type="molecule type" value="Genomic_DNA"/>
</dbReference>
<name>A0A6H1ZKT4_9ZZZZ</name>
<evidence type="ECO:0000313" key="5">
    <source>
        <dbReference type="EMBL" id="QJI04987.1"/>
    </source>
</evidence>
<organism evidence="2">
    <name type="scientific">viral metagenome</name>
    <dbReference type="NCBI Taxonomy" id="1070528"/>
    <lineage>
        <taxon>unclassified sequences</taxon>
        <taxon>metagenomes</taxon>
        <taxon>organismal metagenomes</taxon>
    </lineage>
</organism>
<evidence type="ECO:0000313" key="4">
    <source>
        <dbReference type="EMBL" id="QJH99073.1"/>
    </source>
</evidence>
<dbReference type="EMBL" id="MT145193">
    <property type="protein sequence ID" value="QJI04987.1"/>
    <property type="molecule type" value="Genomic_DNA"/>
</dbReference>
<evidence type="ECO:0000256" key="1">
    <source>
        <dbReference type="SAM" id="MobiDB-lite"/>
    </source>
</evidence>
<dbReference type="AlphaFoldDB" id="A0A6H1ZKT4"/>
<evidence type="ECO:0000313" key="3">
    <source>
        <dbReference type="EMBL" id="QJA68002.1"/>
    </source>
</evidence>
<evidence type="ECO:0000313" key="2">
    <source>
        <dbReference type="EMBL" id="QJA48536.1"/>
    </source>
</evidence>